<evidence type="ECO:0000313" key="2">
    <source>
        <dbReference type="EMBL" id="CAB5369450.1"/>
    </source>
</evidence>
<name>A0A916E9A5_9GLOM</name>
<dbReference type="Proteomes" id="UP000684084">
    <property type="component" value="Unassembled WGS sequence"/>
</dbReference>
<protein>
    <submittedName>
        <fullName evidence="2">Uncharacterized protein</fullName>
    </submittedName>
</protein>
<feature type="region of interest" description="Disordered" evidence="1">
    <location>
        <begin position="26"/>
        <end position="52"/>
    </location>
</feature>
<reference evidence="2" key="1">
    <citation type="submission" date="2020-05" db="EMBL/GenBank/DDBJ databases">
        <authorList>
            <person name="Rincon C."/>
            <person name="Sanders R I."/>
            <person name="Robbins C."/>
            <person name="Chaturvedi A."/>
        </authorList>
    </citation>
    <scope>NUCLEOTIDE SEQUENCE</scope>
    <source>
        <strain evidence="2">CHB12</strain>
    </source>
</reference>
<gene>
    <name evidence="2" type="ORF">CHRIB12_LOCUS12194</name>
</gene>
<evidence type="ECO:0000313" key="3">
    <source>
        <dbReference type="Proteomes" id="UP000684084"/>
    </source>
</evidence>
<dbReference type="AlphaFoldDB" id="A0A916E9A5"/>
<evidence type="ECO:0000256" key="1">
    <source>
        <dbReference type="SAM" id="MobiDB-lite"/>
    </source>
</evidence>
<sequence length="101" mass="11759">MIPLRIQKMTRTFLSGKLKSFVEKHDEKRNYDHMEDSQGHKESYKPNSDLHTPVPSKKAIRLMYHSTNTLLSLTPSNLYNKIMNLPTLTHSGEISARRTYL</sequence>
<organism evidence="2 3">
    <name type="scientific">Rhizophagus irregularis</name>
    <dbReference type="NCBI Taxonomy" id="588596"/>
    <lineage>
        <taxon>Eukaryota</taxon>
        <taxon>Fungi</taxon>
        <taxon>Fungi incertae sedis</taxon>
        <taxon>Mucoromycota</taxon>
        <taxon>Glomeromycotina</taxon>
        <taxon>Glomeromycetes</taxon>
        <taxon>Glomerales</taxon>
        <taxon>Glomeraceae</taxon>
        <taxon>Rhizophagus</taxon>
    </lineage>
</organism>
<accession>A0A916E9A5</accession>
<proteinExistence type="predicted"/>
<dbReference type="VEuPathDB" id="FungiDB:RhiirFUN_016571"/>
<feature type="compositionally biased region" description="Basic and acidic residues" evidence="1">
    <location>
        <begin position="26"/>
        <end position="44"/>
    </location>
</feature>
<comment type="caution">
    <text evidence="2">The sequence shown here is derived from an EMBL/GenBank/DDBJ whole genome shotgun (WGS) entry which is preliminary data.</text>
</comment>
<dbReference type="OrthoDB" id="2376561at2759"/>
<dbReference type="EMBL" id="CAGKOT010000026">
    <property type="protein sequence ID" value="CAB5369450.1"/>
    <property type="molecule type" value="Genomic_DNA"/>
</dbReference>